<accession>A0ABS5CFA2</accession>
<dbReference type="Proteomes" id="UP000673394">
    <property type="component" value="Unassembled WGS sequence"/>
</dbReference>
<evidence type="ECO:0000256" key="3">
    <source>
        <dbReference type="ARBA" id="ARBA00022989"/>
    </source>
</evidence>
<evidence type="ECO:0000313" key="6">
    <source>
        <dbReference type="EMBL" id="MBP3964525.1"/>
    </source>
</evidence>
<proteinExistence type="predicted"/>
<evidence type="ECO:0000256" key="1">
    <source>
        <dbReference type="ARBA" id="ARBA00004141"/>
    </source>
</evidence>
<gene>
    <name evidence="6" type="ORF">I8J30_17545</name>
</gene>
<feature type="transmembrane region" description="Helical" evidence="5">
    <location>
        <begin position="73"/>
        <end position="90"/>
    </location>
</feature>
<comment type="caution">
    <text evidence="6">The sequence shown here is derived from an EMBL/GenBank/DDBJ whole genome shotgun (WGS) entry which is preliminary data.</text>
</comment>
<keyword evidence="4 5" id="KW-0472">Membrane</keyword>
<dbReference type="Pfam" id="PF13564">
    <property type="entry name" value="DoxX_2"/>
    <property type="match status" value="1"/>
</dbReference>
<comment type="subcellular location">
    <subcellularLocation>
        <location evidence="1">Membrane</location>
        <topology evidence="1">Multi-pass membrane protein</topology>
    </subcellularLocation>
</comment>
<reference evidence="6 7" key="1">
    <citation type="submission" date="2021-04" db="EMBL/GenBank/DDBJ databases">
        <title>Paenibacillus sp. DLE-14 whole genome sequence.</title>
        <authorList>
            <person name="Ham Y.J."/>
        </authorList>
    </citation>
    <scope>NUCLEOTIDE SEQUENCE [LARGE SCALE GENOMIC DNA]</scope>
    <source>
        <strain evidence="6 7">DLE-14</strain>
    </source>
</reference>
<keyword evidence="3 5" id="KW-1133">Transmembrane helix</keyword>
<keyword evidence="2 5" id="KW-0812">Transmembrane</keyword>
<sequence>MKFGSQMAEEFKRYGYPAGFRVFTGLVEIVIAAILICGLWFDELAAWGGILIVVTMVGAIVTHLKVKDAANKMMMPILLLILGIIVLVINI</sequence>
<evidence type="ECO:0000256" key="4">
    <source>
        <dbReference type="ARBA" id="ARBA00023136"/>
    </source>
</evidence>
<protein>
    <submittedName>
        <fullName evidence="6">DoxX family protein</fullName>
    </submittedName>
</protein>
<evidence type="ECO:0000313" key="7">
    <source>
        <dbReference type="Proteomes" id="UP000673394"/>
    </source>
</evidence>
<organism evidence="6 7">
    <name type="scientific">Paenibacillus lignilyticus</name>
    <dbReference type="NCBI Taxonomy" id="1172615"/>
    <lineage>
        <taxon>Bacteria</taxon>
        <taxon>Bacillati</taxon>
        <taxon>Bacillota</taxon>
        <taxon>Bacilli</taxon>
        <taxon>Bacillales</taxon>
        <taxon>Paenibacillaceae</taxon>
        <taxon>Paenibacillus</taxon>
    </lineage>
</organism>
<dbReference type="InterPro" id="IPR032808">
    <property type="entry name" value="DoxX"/>
</dbReference>
<feature type="transmembrane region" description="Helical" evidence="5">
    <location>
        <begin position="47"/>
        <end position="66"/>
    </location>
</feature>
<evidence type="ECO:0000256" key="5">
    <source>
        <dbReference type="SAM" id="Phobius"/>
    </source>
</evidence>
<evidence type="ECO:0000256" key="2">
    <source>
        <dbReference type="ARBA" id="ARBA00022692"/>
    </source>
</evidence>
<dbReference type="EMBL" id="JAGKSP010000006">
    <property type="protein sequence ID" value="MBP3964525.1"/>
    <property type="molecule type" value="Genomic_DNA"/>
</dbReference>
<keyword evidence="7" id="KW-1185">Reference proteome</keyword>
<name>A0ABS5CFA2_9BACL</name>
<feature type="transmembrane region" description="Helical" evidence="5">
    <location>
        <begin position="20"/>
        <end position="41"/>
    </location>
</feature>